<dbReference type="InterPro" id="IPR006740">
    <property type="entry name" value="DUF604"/>
</dbReference>
<dbReference type="EMBL" id="JABFUD020000002">
    <property type="protein sequence ID" value="KAI5083035.1"/>
    <property type="molecule type" value="Genomic_DNA"/>
</dbReference>
<dbReference type="Gene3D" id="3.90.550.50">
    <property type="match status" value="1"/>
</dbReference>
<keyword evidence="2" id="KW-1185">Reference proteome</keyword>
<dbReference type="PANTHER" id="PTHR10811">
    <property type="entry name" value="FRINGE-RELATED"/>
    <property type="match status" value="1"/>
</dbReference>
<name>A0A9D4ZRX5_ADICA</name>
<dbReference type="FunFam" id="3.90.550.50:FF:000026">
    <property type="entry name" value="Glycoprotein-N-acetylgalactosamine 3-beta-galactosyltransferase 1"/>
    <property type="match status" value="1"/>
</dbReference>
<reference evidence="1" key="1">
    <citation type="submission" date="2021-01" db="EMBL/GenBank/DDBJ databases">
        <title>Adiantum capillus-veneris genome.</title>
        <authorList>
            <person name="Fang Y."/>
            <person name="Liao Q."/>
        </authorList>
    </citation>
    <scope>NUCLEOTIDE SEQUENCE</scope>
    <source>
        <strain evidence="1">H3</strain>
        <tissue evidence="1">Leaf</tissue>
    </source>
</reference>
<evidence type="ECO:0000313" key="2">
    <source>
        <dbReference type="Proteomes" id="UP000886520"/>
    </source>
</evidence>
<gene>
    <name evidence="1" type="ORF">GOP47_0002778</name>
</gene>
<dbReference type="Pfam" id="PF04646">
    <property type="entry name" value="DUF604"/>
    <property type="match status" value="1"/>
</dbReference>
<evidence type="ECO:0000313" key="1">
    <source>
        <dbReference type="EMBL" id="KAI5083035.1"/>
    </source>
</evidence>
<proteinExistence type="predicted"/>
<dbReference type="AlphaFoldDB" id="A0A9D4ZRX5"/>
<organism evidence="1 2">
    <name type="scientific">Adiantum capillus-veneris</name>
    <name type="common">Maidenhair fern</name>
    <dbReference type="NCBI Taxonomy" id="13818"/>
    <lineage>
        <taxon>Eukaryota</taxon>
        <taxon>Viridiplantae</taxon>
        <taxon>Streptophyta</taxon>
        <taxon>Embryophyta</taxon>
        <taxon>Tracheophyta</taxon>
        <taxon>Polypodiopsida</taxon>
        <taxon>Polypodiidae</taxon>
        <taxon>Polypodiales</taxon>
        <taxon>Pteridineae</taxon>
        <taxon>Pteridaceae</taxon>
        <taxon>Vittarioideae</taxon>
        <taxon>Adiantum</taxon>
    </lineage>
</organism>
<comment type="caution">
    <text evidence="1">The sequence shown here is derived from an EMBL/GenBank/DDBJ whole genome shotgun (WGS) entry which is preliminary data.</text>
</comment>
<sequence length="446" mass="51819">MKHWQWSPSSFPWEATYLDAKVLNNASALHRLGNDTIDLELKHLLFSIAGSSQLWPRRKEYVKLWWRPREMRGFVWLDERVEEDSFEELPMVRVSQNINNFSYTNPTGHPSGIRIARIIQEAFRLNMVDVRWFVMGDDDTVFSPDNLVHLLKKYDHRQLYYIGNPSESHSSNTYFSHGMAFGGGGIAISYPLAAALSNMLDDCLERYPFLFGSDDRLHACITELGVPLTREPGFHQFDVHGNSFGLLAAHPIAPFISMHHLDEVEPVFPNLSFMDGMHRLTKAMQLAPSSFLQRCICYDRRRKLTFSVASGYVVQIYPHILLPRELERPEITFKAWNKKTGGGEFDLDTRVVTKSNCRKPLLFFLETLQLEGENVIGLYKRDTSIDRKKRWSFCFSHMYGSEELQWIRVLNKPLDKQWFKVPRRRCCKVANLQNQELSIVMDSCQT</sequence>
<accession>A0A9D4ZRX5</accession>
<protein>
    <submittedName>
        <fullName evidence="1">Uncharacterized protein</fullName>
    </submittedName>
</protein>
<dbReference type="Proteomes" id="UP000886520">
    <property type="component" value="Chromosome 3"/>
</dbReference>
<dbReference type="OrthoDB" id="421979at2759"/>